<sequence>MVRALIELIRSEYSQPRKTLCAVWILDRGMKTVNSNLSGSQQPLSLSHNPSNTMATLSSLLISTPNSLTIPSHSLSLLLPNLHFQSHGVPYSFRHLTLKNSTKSKFPFSHVTKLRSVEEETQIPEEEEQQQAQEQEEEPVQEGPEQQTVSVPVSPSDILTMFFQAEGTMNETAIPTVTSALEETDGITNLKVQVLEGIASVELTKQTTVQATGVASSLVELIQGSGFKLQTLNLSFMDEEDVLV</sequence>
<evidence type="ECO:0000313" key="1">
    <source>
        <dbReference type="EMBL" id="KAG8635065.1"/>
    </source>
</evidence>
<comment type="caution">
    <text evidence="1">The sequence shown here is derived from an EMBL/GenBank/DDBJ whole genome shotgun (WGS) entry which is preliminary data.</text>
</comment>
<accession>A0ACB7G4C9</accession>
<reference evidence="2" key="1">
    <citation type="journal article" date="2016" name="Nat. Biotechnol.">
        <title>Sequencing wild and cultivated cassava and related species reveals extensive interspecific hybridization and genetic diversity.</title>
        <authorList>
            <person name="Bredeson J.V."/>
            <person name="Lyons J.B."/>
            <person name="Prochnik S.E."/>
            <person name="Wu G.A."/>
            <person name="Ha C.M."/>
            <person name="Edsinger-Gonzales E."/>
            <person name="Grimwood J."/>
            <person name="Schmutz J."/>
            <person name="Rabbi I.Y."/>
            <person name="Egesi C."/>
            <person name="Nauluvula P."/>
            <person name="Lebot V."/>
            <person name="Ndunguru J."/>
            <person name="Mkamilo G."/>
            <person name="Bart R.S."/>
            <person name="Setter T.L."/>
            <person name="Gleadow R.M."/>
            <person name="Kulakow P."/>
            <person name="Ferguson M.E."/>
            <person name="Rounsley S."/>
            <person name="Rokhsar D.S."/>
        </authorList>
    </citation>
    <scope>NUCLEOTIDE SEQUENCE [LARGE SCALE GENOMIC DNA]</scope>
    <source>
        <strain evidence="2">cv. AM560-2</strain>
    </source>
</reference>
<organism evidence="1 2">
    <name type="scientific">Manihot esculenta</name>
    <name type="common">Cassava</name>
    <name type="synonym">Jatropha manihot</name>
    <dbReference type="NCBI Taxonomy" id="3983"/>
    <lineage>
        <taxon>Eukaryota</taxon>
        <taxon>Viridiplantae</taxon>
        <taxon>Streptophyta</taxon>
        <taxon>Embryophyta</taxon>
        <taxon>Tracheophyta</taxon>
        <taxon>Spermatophyta</taxon>
        <taxon>Magnoliopsida</taxon>
        <taxon>eudicotyledons</taxon>
        <taxon>Gunneridae</taxon>
        <taxon>Pentapetalae</taxon>
        <taxon>rosids</taxon>
        <taxon>fabids</taxon>
        <taxon>Malpighiales</taxon>
        <taxon>Euphorbiaceae</taxon>
        <taxon>Crotonoideae</taxon>
        <taxon>Manihoteae</taxon>
        <taxon>Manihot</taxon>
    </lineage>
</organism>
<protein>
    <submittedName>
        <fullName evidence="1">Uncharacterized protein</fullName>
    </submittedName>
</protein>
<gene>
    <name evidence="1" type="ORF">MANES_17G118700v8</name>
</gene>
<dbReference type="EMBL" id="CM004403">
    <property type="protein sequence ID" value="KAG8635065.1"/>
    <property type="molecule type" value="Genomic_DNA"/>
</dbReference>
<name>A0ACB7G4C9_MANES</name>
<evidence type="ECO:0000313" key="2">
    <source>
        <dbReference type="Proteomes" id="UP000091857"/>
    </source>
</evidence>
<proteinExistence type="predicted"/>
<keyword evidence="2" id="KW-1185">Reference proteome</keyword>
<dbReference type="Proteomes" id="UP000091857">
    <property type="component" value="Chromosome 17"/>
</dbReference>